<evidence type="ECO:0000313" key="5">
    <source>
        <dbReference type="EMBL" id="ROW14910.1"/>
    </source>
</evidence>
<dbReference type="InterPro" id="IPR018392">
    <property type="entry name" value="LysM"/>
</dbReference>
<comment type="caution">
    <text evidence="5">The sequence shown here is derived from an EMBL/GenBank/DDBJ whole genome shotgun (WGS) entry which is preliminary data.</text>
</comment>
<dbReference type="GO" id="GO:0008061">
    <property type="term" value="F:chitin binding"/>
    <property type="evidence" value="ECO:0007669"/>
    <property type="project" value="UniProtKB-KW"/>
</dbReference>
<proteinExistence type="inferred from homology"/>
<dbReference type="PROSITE" id="PS51782">
    <property type="entry name" value="LYSM"/>
    <property type="match status" value="2"/>
</dbReference>
<evidence type="ECO:0000256" key="3">
    <source>
        <dbReference type="ARBA" id="ARBA00044955"/>
    </source>
</evidence>
<dbReference type="CDD" id="cd00118">
    <property type="entry name" value="LysM"/>
    <property type="match status" value="1"/>
</dbReference>
<accession>A0A423XFF9</accession>
<dbReference type="Pfam" id="PF01476">
    <property type="entry name" value="LysM"/>
    <property type="match status" value="2"/>
</dbReference>
<name>A0A423XFF9_9PEZI</name>
<dbReference type="OrthoDB" id="1193027at2759"/>
<keyword evidence="6" id="KW-1185">Reference proteome</keyword>
<dbReference type="SUPFAM" id="SSF54106">
    <property type="entry name" value="LysM domain"/>
    <property type="match status" value="1"/>
</dbReference>
<dbReference type="InParanoid" id="A0A423XFF9"/>
<dbReference type="PANTHER" id="PTHR34997:SF1">
    <property type="entry name" value="PEPTIDOGLYCAN-BINDING LYSIN DOMAIN"/>
    <property type="match status" value="1"/>
</dbReference>
<dbReference type="InterPro" id="IPR052210">
    <property type="entry name" value="LysM1-like"/>
</dbReference>
<evidence type="ECO:0000313" key="6">
    <source>
        <dbReference type="Proteomes" id="UP000285146"/>
    </source>
</evidence>
<protein>
    <recommendedName>
        <fullName evidence="4">LysM domain-containing protein</fullName>
    </recommendedName>
</protein>
<evidence type="ECO:0000256" key="2">
    <source>
        <dbReference type="ARBA" id="ARBA00023026"/>
    </source>
</evidence>
<reference evidence="5 6" key="1">
    <citation type="submission" date="2015-09" db="EMBL/GenBank/DDBJ databases">
        <title>Host preference determinants of Valsa canker pathogens revealed by comparative genomics.</title>
        <authorList>
            <person name="Yin Z."/>
            <person name="Huang L."/>
        </authorList>
    </citation>
    <scope>NUCLEOTIDE SEQUENCE [LARGE SCALE GENOMIC DNA]</scope>
    <source>
        <strain evidence="5 6">SXYLt</strain>
    </source>
</reference>
<dbReference type="PANTHER" id="PTHR34997">
    <property type="entry name" value="AM15"/>
    <property type="match status" value="1"/>
</dbReference>
<keyword evidence="1" id="KW-0147">Chitin-binding</keyword>
<dbReference type="InterPro" id="IPR036779">
    <property type="entry name" value="LysM_dom_sf"/>
</dbReference>
<keyword evidence="2" id="KW-0843">Virulence</keyword>
<dbReference type="EMBL" id="LKEB01000011">
    <property type="protein sequence ID" value="ROW14910.1"/>
    <property type="molecule type" value="Genomic_DNA"/>
</dbReference>
<organism evidence="5 6">
    <name type="scientific">Cytospora leucostoma</name>
    <dbReference type="NCBI Taxonomy" id="1230097"/>
    <lineage>
        <taxon>Eukaryota</taxon>
        <taxon>Fungi</taxon>
        <taxon>Dikarya</taxon>
        <taxon>Ascomycota</taxon>
        <taxon>Pezizomycotina</taxon>
        <taxon>Sordariomycetes</taxon>
        <taxon>Sordariomycetidae</taxon>
        <taxon>Diaporthales</taxon>
        <taxon>Cytosporaceae</taxon>
        <taxon>Cytospora</taxon>
    </lineage>
</organism>
<evidence type="ECO:0000259" key="4">
    <source>
        <dbReference type="PROSITE" id="PS51782"/>
    </source>
</evidence>
<dbReference type="Proteomes" id="UP000285146">
    <property type="component" value="Unassembled WGS sequence"/>
</dbReference>
<dbReference type="STRING" id="1230097.A0A423XFF9"/>
<dbReference type="AlphaFoldDB" id="A0A423XFF9"/>
<comment type="similarity">
    <text evidence="3">Belongs to the secreted LysM effector family.</text>
</comment>
<feature type="domain" description="LysM" evidence="4">
    <location>
        <begin position="143"/>
        <end position="194"/>
    </location>
</feature>
<gene>
    <name evidence="5" type="ORF">VPNG_03306</name>
</gene>
<evidence type="ECO:0000256" key="1">
    <source>
        <dbReference type="ARBA" id="ARBA00022669"/>
    </source>
</evidence>
<sequence length="320" mass="35243">MCAPDGLNDTDLPAQCNDTDFDSDDVLNDMSAMVNPYESSLYCSEYFLELYRQRLLDPWLTSSNFTDYLISEFDGVQSNCSTKLTNYGYYCVNYSHFDLLGTNFVSTQQFIGLYNVFTGDARVATGNYNCVFNSTICLPLPCGTDTVWDEPSCADLAQRYSNTTYNITETQFLSWNSNIQGTCDGIAPGQKVCTEAPGGTFPSPTTSIYAQTGTTYYTTATPAYPTQSGSIHDCGSYYLVVSGDDCYTVDVQFGITFAQLQEYNTFLDANCTNLWLNYDVCVGEVTPPTVSTDGTCGVGVTCEDSGFGDYVPITIFPYPR</sequence>
<dbReference type="Gene3D" id="3.10.350.10">
    <property type="entry name" value="LysM domain"/>
    <property type="match status" value="2"/>
</dbReference>
<feature type="domain" description="LysM" evidence="4">
    <location>
        <begin position="236"/>
        <end position="282"/>
    </location>
</feature>